<accession>A0A2S7T0X2</accession>
<protein>
    <submittedName>
        <fullName evidence="1">Uncharacterized protein</fullName>
    </submittedName>
</protein>
<reference evidence="1 2" key="1">
    <citation type="submission" date="2018-01" db="EMBL/GenBank/DDBJ databases">
        <title>A novel member of the phylum Bacteroidetes isolated from glacier ice.</title>
        <authorList>
            <person name="Liu Q."/>
            <person name="Xin Y.-H."/>
        </authorList>
    </citation>
    <scope>NUCLEOTIDE SEQUENCE [LARGE SCALE GENOMIC DNA]</scope>
    <source>
        <strain evidence="1 2">RB1R16</strain>
    </source>
</reference>
<organism evidence="1 2">
    <name type="scientific">Flavipsychrobacter stenotrophus</name>
    <dbReference type="NCBI Taxonomy" id="2077091"/>
    <lineage>
        <taxon>Bacteria</taxon>
        <taxon>Pseudomonadati</taxon>
        <taxon>Bacteroidota</taxon>
        <taxon>Chitinophagia</taxon>
        <taxon>Chitinophagales</taxon>
        <taxon>Chitinophagaceae</taxon>
        <taxon>Flavipsychrobacter</taxon>
    </lineage>
</organism>
<keyword evidence="2" id="KW-1185">Reference proteome</keyword>
<dbReference type="AlphaFoldDB" id="A0A2S7T0X2"/>
<evidence type="ECO:0000313" key="1">
    <source>
        <dbReference type="EMBL" id="PQJ12465.1"/>
    </source>
</evidence>
<dbReference type="EMBL" id="PPSL01000001">
    <property type="protein sequence ID" value="PQJ12465.1"/>
    <property type="molecule type" value="Genomic_DNA"/>
</dbReference>
<name>A0A2S7T0X2_9BACT</name>
<gene>
    <name evidence="1" type="ORF">CJD36_001575</name>
</gene>
<dbReference type="Proteomes" id="UP000239872">
    <property type="component" value="Unassembled WGS sequence"/>
</dbReference>
<sequence length="81" mass="9447">MNRPEITGLFIFYKNIIMKGKNLHCTGQVYVRQLLKRLVYGTPMRCGPSGTANYSVPEYPIVYERETKPVIHKREVQEVVF</sequence>
<comment type="caution">
    <text evidence="1">The sequence shown here is derived from an EMBL/GenBank/DDBJ whole genome shotgun (WGS) entry which is preliminary data.</text>
</comment>
<dbReference type="RefSeq" id="WP_105037349.1">
    <property type="nucleotide sequence ID" value="NZ_PPSL01000001.1"/>
</dbReference>
<proteinExistence type="predicted"/>
<evidence type="ECO:0000313" key="2">
    <source>
        <dbReference type="Proteomes" id="UP000239872"/>
    </source>
</evidence>